<dbReference type="EMBL" id="FTOE01000001">
    <property type="protein sequence ID" value="SIS40689.1"/>
    <property type="molecule type" value="Genomic_DNA"/>
</dbReference>
<protein>
    <recommendedName>
        <fullName evidence="4">DUF1513 domain-containing protein</fullName>
    </recommendedName>
</protein>
<dbReference type="Pfam" id="PF07433">
    <property type="entry name" value="DUF1513"/>
    <property type="match status" value="1"/>
</dbReference>
<keyword evidence="3" id="KW-1185">Reference proteome</keyword>
<dbReference type="Proteomes" id="UP000185999">
    <property type="component" value="Unassembled WGS sequence"/>
</dbReference>
<feature type="signal peptide" evidence="1">
    <location>
        <begin position="1"/>
        <end position="26"/>
    </location>
</feature>
<organism evidence="2 3">
    <name type="scientific">Neptunomonas antarctica</name>
    <dbReference type="NCBI Taxonomy" id="619304"/>
    <lineage>
        <taxon>Bacteria</taxon>
        <taxon>Pseudomonadati</taxon>
        <taxon>Pseudomonadota</taxon>
        <taxon>Gammaproteobacteria</taxon>
        <taxon>Oceanospirillales</taxon>
        <taxon>Oceanospirillaceae</taxon>
        <taxon>Neptunomonas</taxon>
    </lineage>
</organism>
<evidence type="ECO:0008006" key="4">
    <source>
        <dbReference type="Google" id="ProtNLM"/>
    </source>
</evidence>
<evidence type="ECO:0000256" key="1">
    <source>
        <dbReference type="SAM" id="SignalP"/>
    </source>
</evidence>
<dbReference type="STRING" id="619304.SAMN05421760_101145"/>
<dbReference type="PIRSF" id="PIRSF028101">
    <property type="entry name" value="UCP028101"/>
    <property type="match status" value="1"/>
</dbReference>
<evidence type="ECO:0000313" key="2">
    <source>
        <dbReference type="EMBL" id="SIS40689.1"/>
    </source>
</evidence>
<proteinExistence type="predicted"/>
<feature type="chain" id="PRO_5009942847" description="DUF1513 domain-containing protein" evidence="1">
    <location>
        <begin position="27"/>
        <end position="376"/>
    </location>
</feature>
<dbReference type="SUPFAM" id="SSF69322">
    <property type="entry name" value="Tricorn protease domain 2"/>
    <property type="match status" value="1"/>
</dbReference>
<dbReference type="InterPro" id="IPR008311">
    <property type="entry name" value="UCP028101"/>
</dbReference>
<dbReference type="AlphaFoldDB" id="A0A1N7IUA3"/>
<gene>
    <name evidence="2" type="ORF">SAMN05421760_101145</name>
</gene>
<dbReference type="Gene3D" id="2.130.10.10">
    <property type="entry name" value="YVTN repeat-like/Quinoprotein amine dehydrogenase"/>
    <property type="match status" value="1"/>
</dbReference>
<sequence>MGINRRQFLGWIAAAPLLLQSRASQALNANMDVDDASLLRFTSASQSLTGEHYLHLFDGLGKEIIRHALPGRAHQVISHPTQPWLLAVARRPGTSIEVLDYENGTLVQRINCANDHHLYGHAQITADGRYLLTTENSAQHDDGRLVIRDINNHFQVINEYSTAGIGPHELRLSSDQKTVVIANGGIKTQGREKMNLASMQPSLAYIDVHSGRVLEQVNLPDQYHQSSIRHIDIGAEGQVIIAMQYQGNPGDNVPLIAYHTRGESIKPLNIPLGVHSQLNQYCGSACFDSSGEFAAVSAPRGNLITLWDMRLQQFHAAIKINDGCGLAPTERAGEFLVSTGRGRLYTIDSHTLARNSLAASTDHSIQWDNHLSLVSF</sequence>
<reference evidence="3" key="1">
    <citation type="submission" date="2017-01" db="EMBL/GenBank/DDBJ databases">
        <authorList>
            <person name="Varghese N."/>
            <person name="Submissions S."/>
        </authorList>
    </citation>
    <scope>NUCLEOTIDE SEQUENCE [LARGE SCALE GENOMIC DNA]</scope>
    <source>
        <strain evidence="3">DSM 22306</strain>
    </source>
</reference>
<accession>A0A1N7IUA3</accession>
<evidence type="ECO:0000313" key="3">
    <source>
        <dbReference type="Proteomes" id="UP000185999"/>
    </source>
</evidence>
<name>A0A1N7IUA3_9GAMM</name>
<keyword evidence="1" id="KW-0732">Signal</keyword>
<dbReference type="InterPro" id="IPR015943">
    <property type="entry name" value="WD40/YVTN_repeat-like_dom_sf"/>
</dbReference>
<dbReference type="RefSeq" id="WP_054339768.1">
    <property type="nucleotide sequence ID" value="NZ_FTOE01000001.1"/>
</dbReference>